<evidence type="ECO:0000256" key="2">
    <source>
        <dbReference type="SAM" id="Phobius"/>
    </source>
</evidence>
<name>A0A8H4RTQ4_9HELO</name>
<dbReference type="EMBL" id="JAAMPI010000158">
    <property type="protein sequence ID" value="KAF4634809.1"/>
    <property type="molecule type" value="Genomic_DNA"/>
</dbReference>
<evidence type="ECO:0000256" key="1">
    <source>
        <dbReference type="SAM" id="MobiDB-lite"/>
    </source>
</evidence>
<gene>
    <name evidence="3" type="ORF">G7Y89_g3292</name>
</gene>
<keyword evidence="2" id="KW-0472">Membrane</keyword>
<evidence type="ECO:0000313" key="4">
    <source>
        <dbReference type="Proteomes" id="UP000566819"/>
    </source>
</evidence>
<protein>
    <submittedName>
        <fullName evidence="3">Uncharacterized protein</fullName>
    </submittedName>
</protein>
<proteinExistence type="predicted"/>
<feature type="transmembrane region" description="Helical" evidence="2">
    <location>
        <begin position="221"/>
        <end position="246"/>
    </location>
</feature>
<dbReference type="Proteomes" id="UP000566819">
    <property type="component" value="Unassembled WGS sequence"/>
</dbReference>
<feature type="compositionally biased region" description="Polar residues" evidence="1">
    <location>
        <begin position="677"/>
        <end position="689"/>
    </location>
</feature>
<evidence type="ECO:0000313" key="3">
    <source>
        <dbReference type="EMBL" id="KAF4634809.1"/>
    </source>
</evidence>
<keyword evidence="4" id="KW-1185">Reference proteome</keyword>
<dbReference type="OrthoDB" id="3944128at2759"/>
<keyword evidence="2" id="KW-0812">Transmembrane</keyword>
<feature type="region of interest" description="Disordered" evidence="1">
    <location>
        <begin position="658"/>
        <end position="701"/>
    </location>
</feature>
<accession>A0A8H4RTQ4</accession>
<reference evidence="3 4" key="1">
    <citation type="submission" date="2020-03" db="EMBL/GenBank/DDBJ databases">
        <title>Draft Genome Sequence of Cudoniella acicularis.</title>
        <authorList>
            <person name="Buettner E."/>
            <person name="Kellner H."/>
        </authorList>
    </citation>
    <scope>NUCLEOTIDE SEQUENCE [LARGE SCALE GENOMIC DNA]</scope>
    <source>
        <strain evidence="3 4">DSM 108380</strain>
    </source>
</reference>
<dbReference type="AlphaFoldDB" id="A0A8H4RTQ4"/>
<sequence>MLPNGIKKSLSSLPGGLSNRQGLRFVLYLGKVTNLGRPSADDVGRFRDGDSTSTTLNQSALNFSVVDTSASSVSQYLLPRKTSEVQNTNHIYQASLETGKKILRIQLRSQNPIFQRRVWKVFAQPMMMPNPPPKYRTLFQEVMNYLGSASIYSIPDNKTVFYSSGQDMEAKDYALQMGLWDFNTAFDKLRERMVPQEIRFGSKEIQIISAAMSRASSGDCSYFACLAFNAAILPLISVATVIFIGVRQATKESPRGLNATTTNATASTTSEIPEITPPPILAPEYPDISDGDLSCWSSYIYYSSFITSLSYAQPTDHVWESTWVIPTSYWTGGWQYITTEAPTTTLCDGFPRGLGSQTINSWRSTYTVYNVTTATTYIPPSPTCTIDSYGSACSKVFSTFFAAITSVKAWNVTTMWPRDDLEFVTQVLSPPCRTLDNYNTISTRVTCSVPWETIADFKAYYWPVTTMGGLCVNETARITIKPEATIAGLPNTAEVSDMTFVSPSLYYYLSNVQLKTLIGKSNGANQWVDYGTPVDTATLVENPEIFSISSIVATDCHHPHHGHTRWCQTTTSALDFADFSTAREDKFLLNFETGYGHTTKIIYQYKYNPFATFPPVGIKSADPEWAIYDTFVGMNGYNAPRTWEAIQTSAQDLDRVASKVAHTPTPSPTGPKPGSSLTKLPTVTTSSILKSPVPTVEGDQE</sequence>
<organism evidence="3 4">
    <name type="scientific">Cudoniella acicularis</name>
    <dbReference type="NCBI Taxonomy" id="354080"/>
    <lineage>
        <taxon>Eukaryota</taxon>
        <taxon>Fungi</taxon>
        <taxon>Dikarya</taxon>
        <taxon>Ascomycota</taxon>
        <taxon>Pezizomycotina</taxon>
        <taxon>Leotiomycetes</taxon>
        <taxon>Helotiales</taxon>
        <taxon>Tricladiaceae</taxon>
        <taxon>Cudoniella</taxon>
    </lineage>
</organism>
<keyword evidence="2" id="KW-1133">Transmembrane helix</keyword>
<comment type="caution">
    <text evidence="3">The sequence shown here is derived from an EMBL/GenBank/DDBJ whole genome shotgun (WGS) entry which is preliminary data.</text>
</comment>